<keyword evidence="8" id="KW-1185">Reference proteome</keyword>
<dbReference type="KEGG" id="hae:halTADL_0632"/>
<gene>
    <name evidence="7" type="ORF">SAMN05444271_11112</name>
</gene>
<dbReference type="RefSeq" id="WP_089672520.1">
    <property type="nucleotide sequence ID" value="NZ_CP024845.1"/>
</dbReference>
<feature type="transmembrane region" description="Helical" evidence="6">
    <location>
        <begin position="159"/>
        <end position="178"/>
    </location>
</feature>
<evidence type="ECO:0000256" key="6">
    <source>
        <dbReference type="SAM" id="Phobius"/>
    </source>
</evidence>
<dbReference type="NCBIfam" id="TIGR02454">
    <property type="entry name" value="ECF_T_CbiQ"/>
    <property type="match status" value="1"/>
</dbReference>
<dbReference type="InterPro" id="IPR012809">
    <property type="entry name" value="ECF_CbiQ"/>
</dbReference>
<dbReference type="EMBL" id="FNYR01000011">
    <property type="protein sequence ID" value="SEI89680.1"/>
    <property type="molecule type" value="Genomic_DNA"/>
</dbReference>
<proteinExistence type="predicted"/>
<reference evidence="7 8" key="1">
    <citation type="submission" date="2016-10" db="EMBL/GenBank/DDBJ databases">
        <authorList>
            <person name="de Groot N.N."/>
        </authorList>
    </citation>
    <scope>NUCLEOTIDE SEQUENCE [LARGE SCALE GENOMIC DNA]</scope>
    <source>
        <strain evidence="7 8">DSM 22187</strain>
    </source>
</reference>
<organism evidence="7 8">
    <name type="scientific">Halohasta litchfieldiae</name>
    <dbReference type="NCBI Taxonomy" id="1073996"/>
    <lineage>
        <taxon>Archaea</taxon>
        <taxon>Methanobacteriati</taxon>
        <taxon>Methanobacteriota</taxon>
        <taxon>Stenosarchaea group</taxon>
        <taxon>Halobacteria</taxon>
        <taxon>Halobacteriales</taxon>
        <taxon>Haloferacaceae</taxon>
        <taxon>Halohasta</taxon>
    </lineage>
</organism>
<evidence type="ECO:0000256" key="5">
    <source>
        <dbReference type="ARBA" id="ARBA00023136"/>
    </source>
</evidence>
<evidence type="ECO:0000256" key="4">
    <source>
        <dbReference type="ARBA" id="ARBA00022989"/>
    </source>
</evidence>
<dbReference type="PANTHER" id="PTHR34857:SF2">
    <property type="entry name" value="SLL0384 PROTEIN"/>
    <property type="match status" value="1"/>
</dbReference>
<evidence type="ECO:0000256" key="2">
    <source>
        <dbReference type="ARBA" id="ARBA00022475"/>
    </source>
</evidence>
<name>A0A1H6UN80_9EURY</name>
<keyword evidence="4 6" id="KW-1133">Transmembrane helix</keyword>
<dbReference type="Proteomes" id="UP000198888">
    <property type="component" value="Unassembled WGS sequence"/>
</dbReference>
<dbReference type="PANTHER" id="PTHR34857">
    <property type="entry name" value="SLL0384 PROTEIN"/>
    <property type="match status" value="1"/>
</dbReference>
<feature type="transmembrane region" description="Helical" evidence="6">
    <location>
        <begin position="41"/>
        <end position="69"/>
    </location>
</feature>
<dbReference type="AlphaFoldDB" id="A0A1H6UN80"/>
<sequence length="270" mass="29034">MTGTVADSAETISGHLRRFFTAEQIAAENGLLQQRDPRVSLLSIAGLALAVMLSRRLAVVCLFAGVTLLLARLSKVPLRRLLGRSAVVPLFSGLIVLPQIVLLPGEALVGAYGFTITDAGLGYLLFFTLRVGVGVALLSLLVLTTPFSAIVAAMSSLRIPVALVWVIAITYRYLFLFFDELQRLVLARNSRSTGSKSYRAGWDDLRRIAGTFLLRTLDRGERVGRGMRARGGARPPSPYSQSTALDISDYALLSGACLAIVGSGVVRWGL</sequence>
<dbReference type="CDD" id="cd16914">
    <property type="entry name" value="EcfT"/>
    <property type="match status" value="1"/>
</dbReference>
<accession>A0A1H6UN80</accession>
<keyword evidence="3 6" id="KW-0812">Transmembrane</keyword>
<accession>A0A2H4PZD4</accession>
<keyword evidence="5 6" id="KW-0472">Membrane</keyword>
<protein>
    <submittedName>
        <fullName evidence="7">Cobalt/nickel transport system permease protein</fullName>
    </submittedName>
</protein>
<feature type="transmembrane region" description="Helical" evidence="6">
    <location>
        <begin position="133"/>
        <end position="153"/>
    </location>
</feature>
<keyword evidence="2" id="KW-1003">Cell membrane</keyword>
<evidence type="ECO:0000256" key="3">
    <source>
        <dbReference type="ARBA" id="ARBA00022692"/>
    </source>
</evidence>
<dbReference type="GeneID" id="35001451"/>
<dbReference type="InterPro" id="IPR003339">
    <property type="entry name" value="ABC/ECF_trnsptr_transmembrane"/>
</dbReference>
<evidence type="ECO:0000256" key="1">
    <source>
        <dbReference type="ARBA" id="ARBA00004651"/>
    </source>
</evidence>
<dbReference type="Pfam" id="PF02361">
    <property type="entry name" value="CbiQ"/>
    <property type="match status" value="1"/>
</dbReference>
<comment type="subcellular location">
    <subcellularLocation>
        <location evidence="1">Cell membrane</location>
        <topology evidence="1">Multi-pass membrane protein</topology>
    </subcellularLocation>
</comment>
<dbReference type="OrthoDB" id="51610at2157"/>
<dbReference type="STRING" id="1073996.SAMN05444271_11112"/>
<dbReference type="GO" id="GO:0006824">
    <property type="term" value="P:cobalt ion transport"/>
    <property type="evidence" value="ECO:0007669"/>
    <property type="project" value="InterPro"/>
</dbReference>
<dbReference type="InterPro" id="IPR051611">
    <property type="entry name" value="ECF_transporter_component"/>
</dbReference>
<evidence type="ECO:0000313" key="8">
    <source>
        <dbReference type="Proteomes" id="UP000198888"/>
    </source>
</evidence>
<feature type="transmembrane region" description="Helical" evidence="6">
    <location>
        <begin position="107"/>
        <end position="126"/>
    </location>
</feature>
<feature type="transmembrane region" description="Helical" evidence="6">
    <location>
        <begin position="81"/>
        <end position="101"/>
    </location>
</feature>
<evidence type="ECO:0000313" key="7">
    <source>
        <dbReference type="EMBL" id="SEI89680.1"/>
    </source>
</evidence>
<dbReference type="GO" id="GO:0043190">
    <property type="term" value="C:ATP-binding cassette (ABC) transporter complex"/>
    <property type="evidence" value="ECO:0007669"/>
    <property type="project" value="InterPro"/>
</dbReference>